<dbReference type="Gene3D" id="3.30.930.10">
    <property type="entry name" value="Bira Bifunctional Protein, Domain 2"/>
    <property type="match status" value="1"/>
</dbReference>
<evidence type="ECO:0000256" key="2">
    <source>
        <dbReference type="ARBA" id="ARBA00005312"/>
    </source>
</evidence>
<dbReference type="InterPro" id="IPR004523">
    <property type="entry name" value="Asp-tRNA_synthase_2"/>
</dbReference>
<dbReference type="HAMAP" id="MF_02075">
    <property type="entry name" value="Asp_tRNA_synth_type2"/>
    <property type="match status" value="1"/>
</dbReference>
<reference evidence="15 16" key="1">
    <citation type="submission" date="2019-10" db="EMBL/GenBank/DDBJ databases">
        <authorList>
            <person name="Palmer J.M."/>
        </authorList>
    </citation>
    <scope>NUCLEOTIDE SEQUENCE [LARGE SCALE GENOMIC DNA]</scope>
    <source>
        <strain evidence="15 16">TWF730</strain>
    </source>
</reference>
<dbReference type="Pfam" id="PF01336">
    <property type="entry name" value="tRNA_anti-codon"/>
    <property type="match status" value="1"/>
</dbReference>
<dbReference type="SUPFAM" id="SSF55681">
    <property type="entry name" value="Class II aaRS and biotin synthetases"/>
    <property type="match status" value="1"/>
</dbReference>
<evidence type="ECO:0000256" key="10">
    <source>
        <dbReference type="ARBA" id="ARBA00023146"/>
    </source>
</evidence>
<dbReference type="GO" id="GO:0017101">
    <property type="term" value="C:aminoacyl-tRNA synthetase multienzyme complex"/>
    <property type="evidence" value="ECO:0007669"/>
    <property type="project" value="TreeGrafter"/>
</dbReference>
<dbReference type="SUPFAM" id="SSF50249">
    <property type="entry name" value="Nucleic acid-binding proteins"/>
    <property type="match status" value="1"/>
</dbReference>
<dbReference type="GO" id="GO:0003723">
    <property type="term" value="F:RNA binding"/>
    <property type="evidence" value="ECO:0007669"/>
    <property type="project" value="TreeGrafter"/>
</dbReference>
<dbReference type="FunFam" id="3.30.930.10:FF:000013">
    <property type="entry name" value="Aspartate--tRNA ligase, cytoplasmic"/>
    <property type="match status" value="1"/>
</dbReference>
<dbReference type="InterPro" id="IPR012340">
    <property type="entry name" value="NA-bd_OB-fold"/>
</dbReference>
<dbReference type="GO" id="GO:0006422">
    <property type="term" value="P:aspartyl-tRNA aminoacylation"/>
    <property type="evidence" value="ECO:0007669"/>
    <property type="project" value="InterPro"/>
</dbReference>
<evidence type="ECO:0000313" key="15">
    <source>
        <dbReference type="EMBL" id="KAK6342013.1"/>
    </source>
</evidence>
<keyword evidence="7" id="KW-0547">Nucleotide-binding</keyword>
<accession>A0AAV9UHW7</accession>
<sequence length="559" mass="62263">MSSEASSSKVPEQPLEAGVEKLAVQEDVPLGEDGKPLSKNALKKLQKEKEKAEKAAKRAEQEAAAKAAREAANVDTASENYGTLPLNRSTERTGAARISIGSIKADDEGKQVLFRARVHNARAQGNKMTFLELRQQHQTIQALMSVQADGTVSKQMVKWAASISLESIVLVHGVVAKPYEPIKSTTVQDVEIHISKLFIISEAGPLPIQIEDASRSEEEAQRLGLPITSLATRLDNRVIDFRTVTNQAIFRVSSGVCGLFKEFLSARGFVEVHTPKLLGAPSEGGANVFEVTYFNRKAYLAQSPQLYKQMLIAGDFERVFEIAPVFRAEDSNTPRHMTEFTGLDLEMAFEEHYHEVMELIGEMLIFIFNGLKERFAEEIATVRKQYPVEEFKIPKDGKPLILTFAEGIKMLQEAGREVEPLEDLSTDNEKFLGKLVLEKYDTDFYILDKFPLSVRPFYTMPDPHDPNYSNSYDFFMRGQEILSGAQRVHDSGLLAERMKTLGVDPTSPGLIDYVDAFKYGAPPHAGGGIGLERVVFLWLGLGNIRRGSAFPRDPQRLRP</sequence>
<dbReference type="Proteomes" id="UP001373714">
    <property type="component" value="Unassembled WGS sequence"/>
</dbReference>
<gene>
    <name evidence="15" type="primary">DPS1</name>
    <name evidence="15" type="ORF">TWF730_001495</name>
</gene>
<dbReference type="FunFam" id="2.40.50.140:FF:000132">
    <property type="entry name" value="Aspartyl-tRNA synthetase, cytoplasmic"/>
    <property type="match status" value="1"/>
</dbReference>
<dbReference type="InterPro" id="IPR045864">
    <property type="entry name" value="aa-tRNA-synth_II/BPL/LPL"/>
</dbReference>
<name>A0AAV9UHW7_9PEZI</name>
<dbReference type="CDD" id="cd04320">
    <property type="entry name" value="AspRS_cyto_N"/>
    <property type="match status" value="1"/>
</dbReference>
<feature type="compositionally biased region" description="Basic and acidic residues" evidence="13">
    <location>
        <begin position="45"/>
        <end position="69"/>
    </location>
</feature>
<keyword evidence="10" id="KW-0030">Aminoacyl-tRNA synthetase</keyword>
<feature type="domain" description="Aminoacyl-transfer RNA synthetases class-II family profile" evidence="14">
    <location>
        <begin position="250"/>
        <end position="559"/>
    </location>
</feature>
<keyword evidence="5" id="KW-0963">Cytoplasm</keyword>
<comment type="catalytic activity">
    <reaction evidence="12">
        <text>tRNA(Asp) + L-aspartate + ATP = L-aspartyl-tRNA(Asp) + AMP + diphosphate</text>
        <dbReference type="Rhea" id="RHEA:19649"/>
        <dbReference type="Rhea" id="RHEA-COMP:9660"/>
        <dbReference type="Rhea" id="RHEA-COMP:9678"/>
        <dbReference type="ChEBI" id="CHEBI:29991"/>
        <dbReference type="ChEBI" id="CHEBI:30616"/>
        <dbReference type="ChEBI" id="CHEBI:33019"/>
        <dbReference type="ChEBI" id="CHEBI:78442"/>
        <dbReference type="ChEBI" id="CHEBI:78516"/>
        <dbReference type="ChEBI" id="CHEBI:456215"/>
        <dbReference type="EC" id="6.1.1.12"/>
    </reaction>
</comment>
<keyword evidence="16" id="KW-1185">Reference proteome</keyword>
<dbReference type="InterPro" id="IPR004364">
    <property type="entry name" value="Aa-tRNA-synt_II"/>
</dbReference>
<protein>
    <recommendedName>
        <fullName evidence="4">Aspartate--tRNA ligase, cytoplasmic</fullName>
        <ecNumber evidence="3">6.1.1.12</ecNumber>
    </recommendedName>
    <alternativeName>
        <fullName evidence="11">Aspartyl-tRNA synthetase</fullName>
    </alternativeName>
</protein>
<comment type="caution">
    <text evidence="15">The sequence shown here is derived from an EMBL/GenBank/DDBJ whole genome shotgun (WGS) entry which is preliminary data.</text>
</comment>
<dbReference type="InterPro" id="IPR002312">
    <property type="entry name" value="Asp/Asn-tRNA-synth_IIb"/>
</dbReference>
<evidence type="ECO:0000256" key="6">
    <source>
        <dbReference type="ARBA" id="ARBA00022598"/>
    </source>
</evidence>
<keyword evidence="9" id="KW-0648">Protein biosynthesis</keyword>
<evidence type="ECO:0000259" key="14">
    <source>
        <dbReference type="PROSITE" id="PS50862"/>
    </source>
</evidence>
<dbReference type="InterPro" id="IPR004365">
    <property type="entry name" value="NA-bd_OB_tRNA"/>
</dbReference>
<keyword evidence="8" id="KW-0067">ATP-binding</keyword>
<dbReference type="InterPro" id="IPR006195">
    <property type="entry name" value="aa-tRNA-synth_II"/>
</dbReference>
<dbReference type="EMBL" id="JAVHNS010000010">
    <property type="protein sequence ID" value="KAK6342013.1"/>
    <property type="molecule type" value="Genomic_DNA"/>
</dbReference>
<dbReference type="GO" id="GO:0005829">
    <property type="term" value="C:cytosol"/>
    <property type="evidence" value="ECO:0007669"/>
    <property type="project" value="TreeGrafter"/>
</dbReference>
<dbReference type="PANTHER" id="PTHR43450">
    <property type="entry name" value="ASPARTYL-TRNA SYNTHETASE"/>
    <property type="match status" value="1"/>
</dbReference>
<dbReference type="PRINTS" id="PR01042">
    <property type="entry name" value="TRNASYNTHASP"/>
</dbReference>
<dbReference type="Pfam" id="PF00152">
    <property type="entry name" value="tRNA-synt_2"/>
    <property type="match status" value="1"/>
</dbReference>
<evidence type="ECO:0000256" key="9">
    <source>
        <dbReference type="ARBA" id="ARBA00022917"/>
    </source>
</evidence>
<dbReference type="AlphaFoldDB" id="A0AAV9UHW7"/>
<comment type="subcellular location">
    <subcellularLocation>
        <location evidence="1">Cytoplasm</location>
    </subcellularLocation>
</comment>
<dbReference type="CDD" id="cd00776">
    <property type="entry name" value="AsxRS_core"/>
    <property type="match status" value="1"/>
</dbReference>
<evidence type="ECO:0000256" key="1">
    <source>
        <dbReference type="ARBA" id="ARBA00004496"/>
    </source>
</evidence>
<comment type="similarity">
    <text evidence="2">Belongs to the class-II aminoacyl-tRNA synthetase family. Type 2 subfamily.</text>
</comment>
<evidence type="ECO:0000256" key="12">
    <source>
        <dbReference type="ARBA" id="ARBA00047904"/>
    </source>
</evidence>
<evidence type="ECO:0000256" key="3">
    <source>
        <dbReference type="ARBA" id="ARBA00012841"/>
    </source>
</evidence>
<evidence type="ECO:0000256" key="4">
    <source>
        <dbReference type="ARBA" id="ARBA00018853"/>
    </source>
</evidence>
<keyword evidence="6 15" id="KW-0436">Ligase</keyword>
<dbReference type="PANTHER" id="PTHR43450:SF1">
    <property type="entry name" value="ASPARTATE--TRNA LIGASE, CYTOPLASMIC"/>
    <property type="match status" value="1"/>
</dbReference>
<feature type="region of interest" description="Disordered" evidence="13">
    <location>
        <begin position="1"/>
        <end position="76"/>
    </location>
</feature>
<dbReference type="NCBIfam" id="NF003483">
    <property type="entry name" value="PRK05159.1"/>
    <property type="match status" value="1"/>
</dbReference>
<dbReference type="EC" id="6.1.1.12" evidence="3"/>
<feature type="compositionally biased region" description="Polar residues" evidence="13">
    <location>
        <begin position="1"/>
        <end position="10"/>
    </location>
</feature>
<evidence type="ECO:0000256" key="11">
    <source>
        <dbReference type="ARBA" id="ARBA00033155"/>
    </source>
</evidence>
<dbReference type="GO" id="GO:0004815">
    <property type="term" value="F:aspartate-tRNA ligase activity"/>
    <property type="evidence" value="ECO:0007669"/>
    <property type="project" value="UniProtKB-EC"/>
</dbReference>
<evidence type="ECO:0000256" key="7">
    <source>
        <dbReference type="ARBA" id="ARBA00022741"/>
    </source>
</evidence>
<proteinExistence type="inferred from homology"/>
<evidence type="ECO:0000256" key="5">
    <source>
        <dbReference type="ARBA" id="ARBA00022490"/>
    </source>
</evidence>
<organism evidence="15 16">
    <name type="scientific">Orbilia blumenaviensis</name>
    <dbReference type="NCBI Taxonomy" id="1796055"/>
    <lineage>
        <taxon>Eukaryota</taxon>
        <taxon>Fungi</taxon>
        <taxon>Dikarya</taxon>
        <taxon>Ascomycota</taxon>
        <taxon>Pezizomycotina</taxon>
        <taxon>Orbiliomycetes</taxon>
        <taxon>Orbiliales</taxon>
        <taxon>Orbiliaceae</taxon>
        <taxon>Orbilia</taxon>
    </lineage>
</organism>
<evidence type="ECO:0000256" key="8">
    <source>
        <dbReference type="ARBA" id="ARBA00022840"/>
    </source>
</evidence>
<evidence type="ECO:0000313" key="16">
    <source>
        <dbReference type="Proteomes" id="UP001373714"/>
    </source>
</evidence>
<dbReference type="PROSITE" id="PS50862">
    <property type="entry name" value="AA_TRNA_LIGASE_II"/>
    <property type="match status" value="1"/>
</dbReference>
<dbReference type="NCBIfam" id="TIGR00458">
    <property type="entry name" value="aspS_nondisc"/>
    <property type="match status" value="1"/>
</dbReference>
<dbReference type="GO" id="GO:0005524">
    <property type="term" value="F:ATP binding"/>
    <property type="evidence" value="ECO:0007669"/>
    <property type="project" value="UniProtKB-KW"/>
</dbReference>
<evidence type="ECO:0000256" key="13">
    <source>
        <dbReference type="SAM" id="MobiDB-lite"/>
    </source>
</evidence>
<dbReference type="Gene3D" id="2.40.50.140">
    <property type="entry name" value="Nucleic acid-binding proteins"/>
    <property type="match status" value="1"/>
</dbReference>